<dbReference type="Pfam" id="PF07716">
    <property type="entry name" value="bZIP_2"/>
    <property type="match status" value="1"/>
</dbReference>
<dbReference type="AlphaFoldDB" id="A0A3M7MJA8"/>
<evidence type="ECO:0000313" key="3">
    <source>
        <dbReference type="EMBL" id="RMZ74601.1"/>
    </source>
</evidence>
<organism evidence="3 4">
    <name type="scientific">Pyrenophora seminiperda CCB06</name>
    <dbReference type="NCBI Taxonomy" id="1302712"/>
    <lineage>
        <taxon>Eukaryota</taxon>
        <taxon>Fungi</taxon>
        <taxon>Dikarya</taxon>
        <taxon>Ascomycota</taxon>
        <taxon>Pezizomycotina</taxon>
        <taxon>Dothideomycetes</taxon>
        <taxon>Pleosporomycetidae</taxon>
        <taxon>Pleosporales</taxon>
        <taxon>Pleosporineae</taxon>
        <taxon>Pleosporaceae</taxon>
        <taxon>Pyrenophora</taxon>
    </lineage>
</organism>
<dbReference type="InterPro" id="IPR046347">
    <property type="entry name" value="bZIP_sf"/>
</dbReference>
<dbReference type="SUPFAM" id="SSF57959">
    <property type="entry name" value="Leucine zipper domain"/>
    <property type="match status" value="1"/>
</dbReference>
<name>A0A3M7MJA8_9PLEO</name>
<evidence type="ECO:0000256" key="1">
    <source>
        <dbReference type="SAM" id="MobiDB-lite"/>
    </source>
</evidence>
<keyword evidence="4" id="KW-1185">Reference proteome</keyword>
<reference evidence="3 4" key="1">
    <citation type="journal article" date="2014" name="PLoS ONE">
        <title>De novo Genome Assembly of the Fungal Plant Pathogen Pyrenophora semeniperda.</title>
        <authorList>
            <person name="Soliai M.M."/>
            <person name="Meyer S.E."/>
            <person name="Udall J.A."/>
            <person name="Elzinga D.E."/>
            <person name="Hermansen R.A."/>
            <person name="Bodily P.M."/>
            <person name="Hart A.A."/>
            <person name="Coleman C.E."/>
        </authorList>
    </citation>
    <scope>NUCLEOTIDE SEQUENCE [LARGE SCALE GENOMIC DNA]</scope>
    <source>
        <strain evidence="3 4">CCB06</strain>
        <tissue evidence="3">Mycelium</tissue>
    </source>
</reference>
<dbReference type="EMBL" id="KE747844">
    <property type="protein sequence ID" value="RMZ74601.1"/>
    <property type="molecule type" value="Genomic_DNA"/>
</dbReference>
<sequence>MDYRATALLSQSLQGTDQGSTGAGGEEEPRKKPRKVNSEIRKQQNRIASRNYREKRKRKLQYLQQLIKDDSDGNQETELSPEPHKVHARSLSADYQIAGPSSSPYLMPSVSDFSSVHVSGTVAPDPILATNAATFSAHNAAVAPTYSLYPQNWNAPIYHQHPPASVDWNNTPAWMPAGEYTPQPTPRSPMYPYIQPPVQPVFERAHTPSHQPHQFLANADVYDHSASYGPQHQKLNNRSSFIGHETSSFERSIYI</sequence>
<dbReference type="Proteomes" id="UP000265663">
    <property type="component" value="Unassembled WGS sequence"/>
</dbReference>
<dbReference type="OrthoDB" id="2245989at2759"/>
<accession>A0A3M7MJA8</accession>
<evidence type="ECO:0000259" key="2">
    <source>
        <dbReference type="PROSITE" id="PS00036"/>
    </source>
</evidence>
<proteinExistence type="predicted"/>
<dbReference type="PROSITE" id="PS00036">
    <property type="entry name" value="BZIP_BASIC"/>
    <property type="match status" value="1"/>
</dbReference>
<feature type="region of interest" description="Disordered" evidence="1">
    <location>
        <begin position="1"/>
        <end position="58"/>
    </location>
</feature>
<feature type="domain" description="BZIP" evidence="2">
    <location>
        <begin position="41"/>
        <end position="55"/>
    </location>
</feature>
<protein>
    <recommendedName>
        <fullName evidence="2">BZIP domain-containing protein</fullName>
    </recommendedName>
</protein>
<evidence type="ECO:0000313" key="4">
    <source>
        <dbReference type="Proteomes" id="UP000265663"/>
    </source>
</evidence>
<dbReference type="CDD" id="cd14688">
    <property type="entry name" value="bZIP_YAP"/>
    <property type="match status" value="1"/>
</dbReference>
<gene>
    <name evidence="3" type="ORF">GMOD_00003660</name>
</gene>
<dbReference type="InterPro" id="IPR004827">
    <property type="entry name" value="bZIP"/>
</dbReference>
<dbReference type="GO" id="GO:0003700">
    <property type="term" value="F:DNA-binding transcription factor activity"/>
    <property type="evidence" value="ECO:0007669"/>
    <property type="project" value="InterPro"/>
</dbReference>
<dbReference type="Gene3D" id="1.20.5.170">
    <property type="match status" value="1"/>
</dbReference>
<feature type="compositionally biased region" description="Polar residues" evidence="1">
    <location>
        <begin position="8"/>
        <end position="20"/>
    </location>
</feature>